<dbReference type="Proteomes" id="UP000678679">
    <property type="component" value="Chromosome 1"/>
</dbReference>
<dbReference type="InterPro" id="IPR018110">
    <property type="entry name" value="Mandel_Rmase/mucon_lact_enz_CS"/>
</dbReference>
<dbReference type="EMBL" id="CP076132">
    <property type="protein sequence ID" value="QWG00186.1"/>
    <property type="molecule type" value="Genomic_DNA"/>
</dbReference>
<dbReference type="InterPro" id="IPR036849">
    <property type="entry name" value="Enolase-like_C_sf"/>
</dbReference>
<name>A0AAX1MYI0_9BACT</name>
<feature type="domain" description="Mandelate racemase/muconate lactonizing enzyme C-terminal" evidence="2">
    <location>
        <begin position="136"/>
        <end position="234"/>
    </location>
</feature>
<dbReference type="AlphaFoldDB" id="A0AAX1MYI0"/>
<dbReference type="InterPro" id="IPR013342">
    <property type="entry name" value="Mandelate_racemase_C"/>
</dbReference>
<evidence type="ECO:0000256" key="1">
    <source>
        <dbReference type="ARBA" id="ARBA00022723"/>
    </source>
</evidence>
<keyword evidence="4" id="KW-1185">Reference proteome</keyword>
<evidence type="ECO:0000313" key="3">
    <source>
        <dbReference type="EMBL" id="QWG00186.1"/>
    </source>
</evidence>
<reference evidence="3 4" key="1">
    <citation type="submission" date="2021-05" db="EMBL/GenBank/DDBJ databases">
        <title>Comparative genomic studies on the polysaccharide-degrading batcterial strains of the Flammeovirga genus.</title>
        <authorList>
            <person name="Zewei F."/>
            <person name="Zheng Z."/>
            <person name="Yu L."/>
            <person name="Ruyue G."/>
            <person name="Yanhong M."/>
            <person name="Yuanyuan C."/>
            <person name="Jingyan G."/>
            <person name="Wenjun H."/>
        </authorList>
    </citation>
    <scope>NUCLEOTIDE SEQUENCE [LARGE SCALE GENOMIC DNA]</scope>
    <source>
        <strain evidence="3 4">NBRC:100898</strain>
    </source>
</reference>
<dbReference type="SUPFAM" id="SSF51604">
    <property type="entry name" value="Enolase C-terminal domain-like"/>
    <property type="match status" value="1"/>
</dbReference>
<dbReference type="SFLD" id="SFLDF00009">
    <property type="entry name" value="o-succinylbenzoate_synthase"/>
    <property type="match status" value="1"/>
</dbReference>
<protein>
    <submittedName>
        <fullName evidence="3">O-succinylbenzoate synthase</fullName>
    </submittedName>
</protein>
<dbReference type="SUPFAM" id="SSF54826">
    <property type="entry name" value="Enolase N-terminal domain-like"/>
    <property type="match status" value="1"/>
</dbReference>
<evidence type="ECO:0000259" key="2">
    <source>
        <dbReference type="SMART" id="SM00922"/>
    </source>
</evidence>
<keyword evidence="1" id="KW-0479">Metal-binding</keyword>
<dbReference type="CDD" id="cd03320">
    <property type="entry name" value="OSBS"/>
    <property type="match status" value="1"/>
</dbReference>
<dbReference type="KEGG" id="fya:KMW28_11040"/>
<dbReference type="SMART" id="SM00922">
    <property type="entry name" value="MR_MLE"/>
    <property type="match status" value="1"/>
</dbReference>
<gene>
    <name evidence="3" type="ORF">KMW28_11040</name>
</gene>
<sequence>MLKFQYFKKELLFNFPAKTSRGSISKKDCFIVSVFDAENPEVIGYGECNTLKGLSIDHFEDYELRLKALIETLNEHKVTLEDLPEFIDKDLYPSFYFAIETALLDLSNGGFKKIYDNAFYKGESIPINGLVWMGDKSFMKEQIDQKLNKGFDCIKMKIGALDFDQELSLLKYIRSQYSSNDITLRVDANGAFPVEEALEKLNRLSEFEIHSIEQPIWPKQLEEMSSLCDATPIPIALDEELIGVEEHLQEELLDIVKPQYIILKPALIGGLEASSKWIKIAEERNIPWWMTSALESNIGLNAIAQFTANYKIDKPHGLGTGQLYHNNFASPLEVNNGEIFYNKALEWDINNDL</sequence>
<dbReference type="Gene3D" id="3.20.20.120">
    <property type="entry name" value="Enolase-like C-terminal domain"/>
    <property type="match status" value="1"/>
</dbReference>
<dbReference type="SFLD" id="SFLDS00001">
    <property type="entry name" value="Enolase"/>
    <property type="match status" value="1"/>
</dbReference>
<dbReference type="Pfam" id="PF13378">
    <property type="entry name" value="MR_MLE_C"/>
    <property type="match status" value="1"/>
</dbReference>
<dbReference type="Gene3D" id="3.30.390.10">
    <property type="entry name" value="Enolase-like, N-terminal domain"/>
    <property type="match status" value="1"/>
</dbReference>
<dbReference type="InterPro" id="IPR029017">
    <property type="entry name" value="Enolase-like_N"/>
</dbReference>
<evidence type="ECO:0000313" key="4">
    <source>
        <dbReference type="Proteomes" id="UP000678679"/>
    </source>
</evidence>
<dbReference type="GO" id="GO:0046872">
    <property type="term" value="F:metal ion binding"/>
    <property type="evidence" value="ECO:0007669"/>
    <property type="project" value="UniProtKB-KW"/>
</dbReference>
<dbReference type="GO" id="GO:0009063">
    <property type="term" value="P:amino acid catabolic process"/>
    <property type="evidence" value="ECO:0007669"/>
    <property type="project" value="InterPro"/>
</dbReference>
<organism evidence="3 4">
    <name type="scientific">Flammeovirga yaeyamensis</name>
    <dbReference type="NCBI Taxonomy" id="367791"/>
    <lineage>
        <taxon>Bacteria</taxon>
        <taxon>Pseudomonadati</taxon>
        <taxon>Bacteroidota</taxon>
        <taxon>Cytophagia</taxon>
        <taxon>Cytophagales</taxon>
        <taxon>Flammeovirgaceae</taxon>
        <taxon>Flammeovirga</taxon>
    </lineage>
</organism>
<dbReference type="SFLD" id="SFLDG00180">
    <property type="entry name" value="muconate_cycloisomerase"/>
    <property type="match status" value="1"/>
</dbReference>
<dbReference type="GO" id="GO:0016854">
    <property type="term" value="F:racemase and epimerase activity"/>
    <property type="evidence" value="ECO:0007669"/>
    <property type="project" value="UniProtKB-ARBA"/>
</dbReference>
<dbReference type="RefSeq" id="WP_169663369.1">
    <property type="nucleotide sequence ID" value="NZ_CP076132.1"/>
</dbReference>
<dbReference type="PANTHER" id="PTHR48073">
    <property type="entry name" value="O-SUCCINYLBENZOATE SYNTHASE-RELATED"/>
    <property type="match status" value="1"/>
</dbReference>
<dbReference type="InterPro" id="IPR029065">
    <property type="entry name" value="Enolase_C-like"/>
</dbReference>
<accession>A0AAX1MYI0</accession>
<dbReference type="PANTHER" id="PTHR48073:SF2">
    <property type="entry name" value="O-SUCCINYLBENZOATE SYNTHASE"/>
    <property type="match status" value="1"/>
</dbReference>
<dbReference type="PROSITE" id="PS00909">
    <property type="entry name" value="MR_MLE_2"/>
    <property type="match status" value="1"/>
</dbReference>
<proteinExistence type="predicted"/>